<evidence type="ECO:0000313" key="5">
    <source>
        <dbReference type="Proteomes" id="UP000490535"/>
    </source>
</evidence>
<feature type="compositionally biased region" description="Low complexity" evidence="1">
    <location>
        <begin position="31"/>
        <end position="47"/>
    </location>
</feature>
<dbReference type="SUPFAM" id="SSF55797">
    <property type="entry name" value="PR-1-like"/>
    <property type="match status" value="1"/>
</dbReference>
<dbReference type="AlphaFoldDB" id="A0A833PD03"/>
<feature type="signal peptide" evidence="2">
    <location>
        <begin position="1"/>
        <end position="21"/>
    </location>
</feature>
<reference evidence="5" key="1">
    <citation type="journal article" date="2020" name="MBio">
        <title>Horizontal gene transfer to a defensive symbiont with a reduced genome amongst a multipartite beetle microbiome.</title>
        <authorList>
            <person name="Waterworth S.C."/>
            <person name="Florez L.V."/>
            <person name="Rees E.R."/>
            <person name="Hertweck C."/>
            <person name="Kaltenpoth M."/>
            <person name="Kwan J.C."/>
        </authorList>
    </citation>
    <scope>NUCLEOTIDE SEQUENCE [LARGE SCALE GENOMIC DNA]</scope>
</reference>
<dbReference type="Proteomes" id="UP000490535">
    <property type="component" value="Unassembled WGS sequence"/>
</dbReference>
<dbReference type="InterPro" id="IPR035940">
    <property type="entry name" value="CAP_sf"/>
</dbReference>
<dbReference type="Gene3D" id="3.40.33.10">
    <property type="entry name" value="CAP"/>
    <property type="match status" value="1"/>
</dbReference>
<evidence type="ECO:0000313" key="4">
    <source>
        <dbReference type="EMBL" id="KAF1020950.1"/>
    </source>
</evidence>
<dbReference type="EMBL" id="WNDP01000113">
    <property type="protein sequence ID" value="KAF1020950.1"/>
    <property type="molecule type" value="Genomic_DNA"/>
</dbReference>
<evidence type="ECO:0000256" key="1">
    <source>
        <dbReference type="SAM" id="MobiDB-lite"/>
    </source>
</evidence>
<organism evidence="4 5">
    <name type="scientific">Acinetobacter bereziniae</name>
    <name type="common">Acinetobacter genomosp. 10</name>
    <dbReference type="NCBI Taxonomy" id="106648"/>
    <lineage>
        <taxon>Bacteria</taxon>
        <taxon>Pseudomonadati</taxon>
        <taxon>Pseudomonadota</taxon>
        <taxon>Gammaproteobacteria</taxon>
        <taxon>Moraxellales</taxon>
        <taxon>Moraxellaceae</taxon>
        <taxon>Acinetobacter</taxon>
    </lineage>
</organism>
<evidence type="ECO:0000259" key="3">
    <source>
        <dbReference type="Pfam" id="PF00188"/>
    </source>
</evidence>
<protein>
    <recommendedName>
        <fullName evidence="3">SCP domain-containing protein</fullName>
    </recommendedName>
</protein>
<dbReference type="InterPro" id="IPR014044">
    <property type="entry name" value="CAP_dom"/>
</dbReference>
<evidence type="ECO:0000256" key="2">
    <source>
        <dbReference type="SAM" id="SignalP"/>
    </source>
</evidence>
<keyword evidence="2" id="KW-0732">Signal</keyword>
<gene>
    <name evidence="4" type="ORF">GAK29_03511</name>
</gene>
<proteinExistence type="predicted"/>
<feature type="chain" id="PRO_5032760065" description="SCP domain-containing protein" evidence="2">
    <location>
        <begin position="22"/>
        <end position="528"/>
    </location>
</feature>
<dbReference type="PROSITE" id="PS51257">
    <property type="entry name" value="PROKAR_LIPOPROTEIN"/>
    <property type="match status" value="1"/>
</dbReference>
<comment type="caution">
    <text evidence="4">The sequence shown here is derived from an EMBL/GenBank/DDBJ whole genome shotgun (WGS) entry which is preliminary data.</text>
</comment>
<accession>A0A833PD03</accession>
<feature type="domain" description="SCP" evidence="3">
    <location>
        <begin position="273"/>
        <end position="393"/>
    </location>
</feature>
<dbReference type="Pfam" id="PF00188">
    <property type="entry name" value="CAP"/>
    <property type="match status" value="1"/>
</dbReference>
<sequence length="528" mass="57339">MMISKSFMPSVLMMAISTVMVGCGGGGSGGDSSSSNGSGAGNPDNGNTIPKPVTCAESQFLEEGVCKNKVVQNIQSLPLSNLIQGQNYPLSLQTDQGLAVTFSSNTPNICSVSGSELKALKVGQCTLVLTQAGTAKVLPLNSSMTVNVTCAADQYLENNVCVNKLKQTITPLKIKYILMGSVYSLDTESNAKLPVTISSLSSSTCTYSQGELKGIGAGVCTLKLIQEGDTKTLAAESQTISFDVFKASSMSEAPDINNCYAGKLSEKFRNEFLSEINTVRALHGLPSITYDYAHEDEMMQTALILAANNILTHYPESNTNCYSDIGAVGARTSNLEMGVRVNMYDNPPADTIRSLIHDYFNVMANNVGHRLWMLNPFLQKSACGSVNAPSYRDTRFPYVVGTSIKVVYPFNNATTAPLGVIAYPYQNYPAKYYMPGSILSISVLTDQKNFFGNRNMDYAKATVVVTERSSGAKQKISNIRYENIGIPNHIQFNFDDLKLSVIYDVKLSNVLVNGQPKEYSYWFKVDDK</sequence>
<feature type="region of interest" description="Disordered" evidence="1">
    <location>
        <begin position="27"/>
        <end position="51"/>
    </location>
</feature>
<name>A0A833PD03_ACIBZ</name>